<dbReference type="Proteomes" id="UP001487740">
    <property type="component" value="Unassembled WGS sequence"/>
</dbReference>
<keyword evidence="4" id="KW-0274">FAD</keyword>
<dbReference type="SUPFAM" id="SSF51905">
    <property type="entry name" value="FAD/NAD(P)-binding domain"/>
    <property type="match status" value="1"/>
</dbReference>
<dbReference type="GO" id="GO:0008115">
    <property type="term" value="F:sarcosine oxidase activity"/>
    <property type="evidence" value="ECO:0007669"/>
    <property type="project" value="TreeGrafter"/>
</dbReference>
<gene>
    <name evidence="7" type="ORF">O3P69_008968</name>
</gene>
<dbReference type="Gene3D" id="3.30.9.10">
    <property type="entry name" value="D-Amino Acid Oxidase, subunit A, domain 2"/>
    <property type="match status" value="1"/>
</dbReference>
<dbReference type="Pfam" id="PF01266">
    <property type="entry name" value="DAO"/>
    <property type="match status" value="1"/>
</dbReference>
<keyword evidence="5" id="KW-0560">Oxidoreductase</keyword>
<dbReference type="InterPro" id="IPR036188">
    <property type="entry name" value="FAD/NAD-bd_sf"/>
</dbReference>
<accession>A0AAW0TQ14</accession>
<dbReference type="PANTHER" id="PTHR10961:SF46">
    <property type="entry name" value="PEROXISOMAL SARCOSINE OXIDASE"/>
    <property type="match status" value="1"/>
</dbReference>
<dbReference type="AlphaFoldDB" id="A0AAW0TQ14"/>
<sequence length="432" mass="47317">MAPEKVDVVVLGAGVIGSCAALSLRRAGQNTLLIDQFRLPHNNGSSGGQARIIRLANVGPPQLTPIMDDAYKQWLQISDLVKEELISPAPLLHVSRSEEKIKQAAASMELVGKKPVWLTSAQTNAKYSTRFTDDFMIFEDTTAGVMRADRCIAAVQRLYREAGGRVLDGWPVTKVEAGRPWLKLKGPRGEVQARALVLCAGPWAASLLESFGVRLPLRTVRTQALFWENKKFPQASFLDLSTKNYHYGLPALDADGRYKMGKHAGVVTLPGTEVDLSELTKETIPFINKYLPFEADKPNGKEYCWYTVSPDGECILDRCPKHPNIVYATGFTGTGFKLGPTVGDILTGMVLGRDHGFDVSPSAPPVSPTSRPSIACTASTEQADEMRLPWYKGREALMNDNVSVQAHVTMGAGNYEHIFTFQGSSDYDSRQG</sequence>
<keyword evidence="3" id="KW-0285">Flavoprotein</keyword>
<dbReference type="Gene3D" id="3.50.50.60">
    <property type="entry name" value="FAD/NAD(P)-binding domain"/>
    <property type="match status" value="1"/>
</dbReference>
<evidence type="ECO:0000313" key="8">
    <source>
        <dbReference type="Proteomes" id="UP001487740"/>
    </source>
</evidence>
<dbReference type="PANTHER" id="PTHR10961">
    <property type="entry name" value="PEROXISOMAL SARCOSINE OXIDASE"/>
    <property type="match status" value="1"/>
</dbReference>
<name>A0AAW0TQ14_SCYPA</name>
<evidence type="ECO:0000256" key="1">
    <source>
        <dbReference type="ARBA" id="ARBA00001974"/>
    </source>
</evidence>
<evidence type="ECO:0000256" key="5">
    <source>
        <dbReference type="ARBA" id="ARBA00023002"/>
    </source>
</evidence>
<dbReference type="GO" id="GO:0033514">
    <property type="term" value="P:L-lysine catabolic process to acetyl-CoA via L-pipecolate"/>
    <property type="evidence" value="ECO:0007669"/>
    <property type="project" value="TreeGrafter"/>
</dbReference>
<evidence type="ECO:0000256" key="3">
    <source>
        <dbReference type="ARBA" id="ARBA00022630"/>
    </source>
</evidence>
<feature type="domain" description="FAD dependent oxidoreductase" evidence="6">
    <location>
        <begin position="7"/>
        <end position="347"/>
    </location>
</feature>
<reference evidence="7 8" key="1">
    <citation type="submission" date="2023-03" db="EMBL/GenBank/DDBJ databases">
        <title>High-quality genome of Scylla paramamosain provides insights in environmental adaptation.</title>
        <authorList>
            <person name="Zhang L."/>
        </authorList>
    </citation>
    <scope>NUCLEOTIDE SEQUENCE [LARGE SCALE GENOMIC DNA]</scope>
    <source>
        <strain evidence="7">LZ_2023a</strain>
        <tissue evidence="7">Muscle</tissue>
    </source>
</reference>
<dbReference type="PROSITE" id="PS51257">
    <property type="entry name" value="PROKAR_LIPOPROTEIN"/>
    <property type="match status" value="1"/>
</dbReference>
<comment type="caution">
    <text evidence="7">The sequence shown here is derived from an EMBL/GenBank/DDBJ whole genome shotgun (WGS) entry which is preliminary data.</text>
</comment>
<dbReference type="InterPro" id="IPR045170">
    <property type="entry name" value="MTOX"/>
</dbReference>
<evidence type="ECO:0000256" key="4">
    <source>
        <dbReference type="ARBA" id="ARBA00022827"/>
    </source>
</evidence>
<evidence type="ECO:0000256" key="2">
    <source>
        <dbReference type="ARBA" id="ARBA00010989"/>
    </source>
</evidence>
<evidence type="ECO:0000313" key="7">
    <source>
        <dbReference type="EMBL" id="KAK8389637.1"/>
    </source>
</evidence>
<organism evidence="7 8">
    <name type="scientific">Scylla paramamosain</name>
    <name type="common">Mud crab</name>
    <dbReference type="NCBI Taxonomy" id="85552"/>
    <lineage>
        <taxon>Eukaryota</taxon>
        <taxon>Metazoa</taxon>
        <taxon>Ecdysozoa</taxon>
        <taxon>Arthropoda</taxon>
        <taxon>Crustacea</taxon>
        <taxon>Multicrustacea</taxon>
        <taxon>Malacostraca</taxon>
        <taxon>Eumalacostraca</taxon>
        <taxon>Eucarida</taxon>
        <taxon>Decapoda</taxon>
        <taxon>Pleocyemata</taxon>
        <taxon>Brachyura</taxon>
        <taxon>Eubrachyura</taxon>
        <taxon>Portunoidea</taxon>
        <taxon>Portunidae</taxon>
        <taxon>Portuninae</taxon>
        <taxon>Scylla</taxon>
    </lineage>
</organism>
<keyword evidence="8" id="KW-1185">Reference proteome</keyword>
<dbReference type="GO" id="GO:0050031">
    <property type="term" value="F:L-pipecolate oxidase activity"/>
    <property type="evidence" value="ECO:0007669"/>
    <property type="project" value="TreeGrafter"/>
</dbReference>
<dbReference type="GO" id="GO:0050660">
    <property type="term" value="F:flavin adenine dinucleotide binding"/>
    <property type="evidence" value="ECO:0007669"/>
    <property type="project" value="InterPro"/>
</dbReference>
<proteinExistence type="inferred from homology"/>
<protein>
    <recommendedName>
        <fullName evidence="6">FAD dependent oxidoreductase domain-containing protein</fullName>
    </recommendedName>
</protein>
<comment type="cofactor">
    <cofactor evidence="1">
        <name>FAD</name>
        <dbReference type="ChEBI" id="CHEBI:57692"/>
    </cofactor>
</comment>
<dbReference type="EMBL" id="JARAKH010000027">
    <property type="protein sequence ID" value="KAK8389637.1"/>
    <property type="molecule type" value="Genomic_DNA"/>
</dbReference>
<dbReference type="GO" id="GO:0005777">
    <property type="term" value="C:peroxisome"/>
    <property type="evidence" value="ECO:0007669"/>
    <property type="project" value="TreeGrafter"/>
</dbReference>
<evidence type="ECO:0000259" key="6">
    <source>
        <dbReference type="Pfam" id="PF01266"/>
    </source>
</evidence>
<comment type="similarity">
    <text evidence="2">Belongs to the MSOX/MTOX family.</text>
</comment>
<dbReference type="SUPFAM" id="SSF54373">
    <property type="entry name" value="FAD-linked reductases, C-terminal domain"/>
    <property type="match status" value="1"/>
</dbReference>
<dbReference type="InterPro" id="IPR006076">
    <property type="entry name" value="FAD-dep_OxRdtase"/>
</dbReference>